<dbReference type="OrthoDB" id="64767at2759"/>
<dbReference type="Gene3D" id="3.40.50.300">
    <property type="entry name" value="P-loop containing nucleotide triphosphate hydrolases"/>
    <property type="match status" value="2"/>
</dbReference>
<dbReference type="GO" id="GO:0005524">
    <property type="term" value="F:ATP binding"/>
    <property type="evidence" value="ECO:0007669"/>
    <property type="project" value="UniProtKB-KW"/>
</dbReference>
<dbReference type="InterPro" id="IPR052431">
    <property type="entry name" value="SKI2_subfamily_helicases"/>
</dbReference>
<dbReference type="PROSITE" id="PS51192">
    <property type="entry name" value="HELICASE_ATP_BIND_1"/>
    <property type="match status" value="1"/>
</dbReference>
<proteinExistence type="predicted"/>
<sequence>MKARIEEFIDYLLDTETTSDLTFQQAIAKDNKFYQEEYQEEYLNAIKEKLHKLQEIYSDQRIKHQNGLGEKPETNGNHRQLFVDNESDELTDNDEESTETIKPKLIVTDNQTDLSKSNKVFVQSKHKDDFEKQHERLLQFSFIIHKAYTHFNRIYYFTLNHYLDSENDKILLIGLRQLALHLSELTNVHDFDNIEIIEFVRNRCQNQKETISEAHRQVLSSIELLMKTASTTSSSNVDKYSEEQLKKIDLFYSYRSQWLDVRREFRDSSQYFIDGDSLLLTIAHHCNINLNSDMGNTLHVIFIIEKILLTLFKQSNETNYYLIFFDCNYKLYKTKCSILSLLRQCLIQHLKQNSDKCSLKIRLFSSWISNDYVKFYKQEKPLFVFYNDFTGINSVDLLSRYELNQLIITYRLFGNYHQFFVECGLYLMNKLNLSETSVNCFRIVFNKMCALNNIEKYVEISTVSDLNSNLQLDLLNIKYEKMLINLSIEIADSDARLYYYVLAALILTENKKTDENQQLLKQLIPFLLLHIALLIKLSIIDRYLKPFPKVNFSPLLTQLIQEFQQILSLNLSKMLPDLSYTKIADMFDGRLFAFTLYTIMDKTQNFRLDTDTYNILKRSFVLYAEQTMDDNVLVDALEQMILTKNITFGDDTSLIENTTVIKRITTLTKISNPLIDTYLQPISSEIVFTDVENHSSMPEYKGKFHWHVYKEVGSEIDRVRDNSMGNKSKNYRFRTKNTQLYYQYMTLYGKSLTSRDIKDSNSKIVLPTLVINTNGNDKQDRQKKIHKTKAEKIIEGNDKKKNDKRVHDESERMTTIESMLKRLPNNNFIQSLEIIDNHLPSFQSKRLEILKLKLVVQRKYLKYLKQQIKPTCLEQLQIGYFATLTEIAHLENSSNNPWNEKEKYMKELIDDNDLAGDKWFRFQMNTINSRVPRLENGKADPRVADFIPDDWQVEFLNAVDQKQSIIIVAPTASGKTYASYYAMKSVIKEDDIGICVYVAPTKALVNQVSATIYSKFGAVFGVFTRDYRTNVENSRILVTIPQCFEILLLSPQHQQWCNKIRYVIFDEIHCMSGEADSDVWEKNMLLINCPMIGLSATVNNGEEVHRWLKKVEEKRALLFHRNTVLRDIRFISYNERMADLNKYLYSEKQLHPIHPIQIMDSKQLIDRGCLPKDFALSPKETLQLSDAIQKTSEIASNVTHETHSSVSKYFANDWIMERWKCNDYSRSVCNNFQSIVKEKGVERIDSIITNLNEVNPSLNANYPEGKKMSTLIVDFVLTLREKNLLPCIVFSDSRHLVELMAESVSSYFEQQENHLRETKYKTQIQQIEKRLLQTEKNRKLVMKRTSKSSATGNAGNDNRPEKIENDENELHLSGIEQDLLYGVLPECTLANTRDCDKELVDSLITRASNDNSTLVKYMRRGVAYHHAGLANKGRIAVEALYRNRYVQIVFSTSTLALGIHMPTKSVGFLKDSIYLDALQYRQSSGRAGRRGFDVEGHVIFIDIPLSKIRHLTISAIPNIHPHFPTSVTFWMRLLHLYSKSQDKQDAKNRVLVALECSFASSTSKHILIDIQTRYHCLYTLEFLHRLNLIDLNGHLMGLAGLSTHLHYFEPSNILLIYLMDTHLFHSIQSDDTIITVLAYLFTHLPWHISDQQYQQLIAVRREKTFNSKLFLSPITEEFRQRITSFNDIVKDVYGYYIENVIIELRKRIKNENILPFSDVSFHPSTNENFDNGSFEYNLHHHHSQQQSKTSISPFAGISGLTHQTFMTNYNGLSWDLAYDLDLSNKIVPFVNIDSVDHTGQSYRLNSYAYDFFRHGNEESLISENQLERGDAYNVLLDFRLVLSSIKTSLEIIIDCEKVSTDLQFFKPLYEKIQRVEQIYSNNFYNQYPGRN</sequence>
<evidence type="ECO:0000256" key="5">
    <source>
        <dbReference type="SAM" id="MobiDB-lite"/>
    </source>
</evidence>
<dbReference type="Pfam" id="PF26076">
    <property type="entry name" value="WHD_DDX60"/>
    <property type="match status" value="1"/>
</dbReference>
<keyword evidence="4" id="KW-0067">ATP-binding</keyword>
<protein>
    <submittedName>
        <fullName evidence="8">Uncharacterized protein</fullName>
    </submittedName>
</protein>
<dbReference type="Pfam" id="PF00270">
    <property type="entry name" value="DEAD"/>
    <property type="match status" value="1"/>
</dbReference>
<feature type="domain" description="Helicase C-terminal" evidence="7">
    <location>
        <begin position="1374"/>
        <end position="1535"/>
    </location>
</feature>
<accession>A0A814DNI2</accession>
<dbReference type="InterPro" id="IPR014001">
    <property type="entry name" value="Helicase_ATP-bd"/>
</dbReference>
<dbReference type="PANTHER" id="PTHR44533">
    <property type="entry name" value="DEAD/H RNA HELICASE, PUTATIVE-RELATED"/>
    <property type="match status" value="1"/>
</dbReference>
<reference evidence="8" key="1">
    <citation type="submission" date="2021-02" db="EMBL/GenBank/DDBJ databases">
        <authorList>
            <person name="Nowell W R."/>
        </authorList>
    </citation>
    <scope>NUCLEOTIDE SEQUENCE</scope>
</reference>
<dbReference type="InterPro" id="IPR001650">
    <property type="entry name" value="Helicase_C-like"/>
</dbReference>
<dbReference type="Proteomes" id="UP000663829">
    <property type="component" value="Unassembled WGS sequence"/>
</dbReference>
<keyword evidence="3" id="KW-0347">Helicase</keyword>
<evidence type="ECO:0000256" key="4">
    <source>
        <dbReference type="ARBA" id="ARBA00022840"/>
    </source>
</evidence>
<dbReference type="SMART" id="SM00490">
    <property type="entry name" value="HELICc"/>
    <property type="match status" value="1"/>
</dbReference>
<evidence type="ECO:0000313" key="9">
    <source>
        <dbReference type="EMBL" id="CAF3731854.1"/>
    </source>
</evidence>
<dbReference type="SMART" id="SM00487">
    <property type="entry name" value="DEXDc"/>
    <property type="match status" value="1"/>
</dbReference>
<dbReference type="Proteomes" id="UP000681722">
    <property type="component" value="Unassembled WGS sequence"/>
</dbReference>
<dbReference type="GO" id="GO:0016787">
    <property type="term" value="F:hydrolase activity"/>
    <property type="evidence" value="ECO:0007669"/>
    <property type="project" value="UniProtKB-KW"/>
</dbReference>
<evidence type="ECO:0000259" key="7">
    <source>
        <dbReference type="PROSITE" id="PS51194"/>
    </source>
</evidence>
<dbReference type="InterPro" id="IPR011545">
    <property type="entry name" value="DEAD/DEAH_box_helicase_dom"/>
</dbReference>
<gene>
    <name evidence="8" type="ORF">GPM918_LOCUS11547</name>
    <name evidence="9" type="ORF">SRO942_LOCUS11548</name>
</gene>
<evidence type="ECO:0000259" key="6">
    <source>
        <dbReference type="PROSITE" id="PS51192"/>
    </source>
</evidence>
<organism evidence="8 10">
    <name type="scientific">Didymodactylos carnosus</name>
    <dbReference type="NCBI Taxonomy" id="1234261"/>
    <lineage>
        <taxon>Eukaryota</taxon>
        <taxon>Metazoa</taxon>
        <taxon>Spiralia</taxon>
        <taxon>Gnathifera</taxon>
        <taxon>Rotifera</taxon>
        <taxon>Eurotatoria</taxon>
        <taxon>Bdelloidea</taxon>
        <taxon>Philodinida</taxon>
        <taxon>Philodinidae</taxon>
        <taxon>Didymodactylos</taxon>
    </lineage>
</organism>
<dbReference type="InterPro" id="IPR027417">
    <property type="entry name" value="P-loop_NTPase"/>
</dbReference>
<dbReference type="PANTHER" id="PTHR44533:SF4">
    <property type="entry name" value="DEAD_H RNA HELICASE, PUTATIVE-RELATED"/>
    <property type="match status" value="1"/>
</dbReference>
<dbReference type="EMBL" id="CAJNOQ010002410">
    <property type="protein sequence ID" value="CAF0956915.1"/>
    <property type="molecule type" value="Genomic_DNA"/>
</dbReference>
<evidence type="ECO:0000256" key="1">
    <source>
        <dbReference type="ARBA" id="ARBA00022741"/>
    </source>
</evidence>
<evidence type="ECO:0000256" key="2">
    <source>
        <dbReference type="ARBA" id="ARBA00022801"/>
    </source>
</evidence>
<dbReference type="Pfam" id="PF00271">
    <property type="entry name" value="Helicase_C"/>
    <property type="match status" value="1"/>
</dbReference>
<name>A0A814DNI2_9BILA</name>
<dbReference type="GO" id="GO:0005737">
    <property type="term" value="C:cytoplasm"/>
    <property type="evidence" value="ECO:0007669"/>
    <property type="project" value="TreeGrafter"/>
</dbReference>
<keyword evidence="2" id="KW-0378">Hydrolase</keyword>
<feature type="region of interest" description="Disordered" evidence="5">
    <location>
        <begin position="1341"/>
        <end position="1362"/>
    </location>
</feature>
<feature type="compositionally biased region" description="Polar residues" evidence="5">
    <location>
        <begin position="1347"/>
        <end position="1356"/>
    </location>
</feature>
<evidence type="ECO:0000313" key="8">
    <source>
        <dbReference type="EMBL" id="CAF0956915.1"/>
    </source>
</evidence>
<keyword evidence="1" id="KW-0547">Nucleotide-binding</keyword>
<dbReference type="PROSITE" id="PS51194">
    <property type="entry name" value="HELICASE_CTER"/>
    <property type="match status" value="1"/>
</dbReference>
<dbReference type="SUPFAM" id="SSF52540">
    <property type="entry name" value="P-loop containing nucleoside triphosphate hydrolases"/>
    <property type="match status" value="2"/>
</dbReference>
<feature type="domain" description="Helicase ATP-binding" evidence="6">
    <location>
        <begin position="956"/>
        <end position="1116"/>
    </location>
</feature>
<dbReference type="EMBL" id="CAJOBC010002410">
    <property type="protein sequence ID" value="CAF3731854.1"/>
    <property type="molecule type" value="Genomic_DNA"/>
</dbReference>
<evidence type="ECO:0000256" key="3">
    <source>
        <dbReference type="ARBA" id="ARBA00022806"/>
    </source>
</evidence>
<dbReference type="GO" id="GO:0004386">
    <property type="term" value="F:helicase activity"/>
    <property type="evidence" value="ECO:0007669"/>
    <property type="project" value="UniProtKB-KW"/>
</dbReference>
<keyword evidence="10" id="KW-1185">Reference proteome</keyword>
<dbReference type="InterPro" id="IPR059032">
    <property type="entry name" value="WHD_DDX60"/>
</dbReference>
<evidence type="ECO:0000313" key="10">
    <source>
        <dbReference type="Proteomes" id="UP000663829"/>
    </source>
</evidence>
<dbReference type="FunFam" id="3.40.50.300:FF:001039">
    <property type="entry name" value="ATP-dependent RNA helicase DDX60"/>
    <property type="match status" value="1"/>
</dbReference>
<comment type="caution">
    <text evidence="8">The sequence shown here is derived from an EMBL/GenBank/DDBJ whole genome shotgun (WGS) entry which is preliminary data.</text>
</comment>
<dbReference type="GO" id="GO:0003676">
    <property type="term" value="F:nucleic acid binding"/>
    <property type="evidence" value="ECO:0007669"/>
    <property type="project" value="InterPro"/>
</dbReference>